<reference evidence="3" key="1">
    <citation type="journal article" date="2019" name="Int. J. Syst. Evol. Microbiol.">
        <title>The Global Catalogue of Microorganisms (GCM) 10K type strain sequencing project: providing services to taxonomists for standard genome sequencing and annotation.</title>
        <authorList>
            <consortium name="The Broad Institute Genomics Platform"/>
            <consortium name="The Broad Institute Genome Sequencing Center for Infectious Disease"/>
            <person name="Wu L."/>
            <person name="Ma J."/>
        </authorList>
    </citation>
    <scope>NUCLEOTIDE SEQUENCE [LARGE SCALE GENOMIC DNA]</scope>
    <source>
        <strain evidence="3">CCUG 48316</strain>
    </source>
</reference>
<feature type="region of interest" description="Disordered" evidence="1">
    <location>
        <begin position="20"/>
        <end position="39"/>
    </location>
</feature>
<gene>
    <name evidence="2" type="ORF">ACFQE0_17460</name>
</gene>
<dbReference type="Proteomes" id="UP001596292">
    <property type="component" value="Unassembled WGS sequence"/>
</dbReference>
<evidence type="ECO:0000313" key="2">
    <source>
        <dbReference type="EMBL" id="MFC6791247.1"/>
    </source>
</evidence>
<comment type="caution">
    <text evidence="2">The sequence shown here is derived from an EMBL/GenBank/DDBJ whole genome shotgun (WGS) entry which is preliminary data.</text>
</comment>
<accession>A0ABW2BN19</accession>
<sequence length="136" mass="15579">MLRRIADEYARIVGDGPFSLRHATGTMPEPTSTSRTYDGSIPDAEIRERAYDIWERHHRSEGFEMQFWLMARRELTAEREAKAASDVPAASWRRRRSLSIGLRRPVRGPHPVDTRPRRPGDRPPSTNAAPTASRPY</sequence>
<evidence type="ECO:0000256" key="1">
    <source>
        <dbReference type="SAM" id="MobiDB-lite"/>
    </source>
</evidence>
<evidence type="ECO:0000313" key="3">
    <source>
        <dbReference type="Proteomes" id="UP001596292"/>
    </source>
</evidence>
<organism evidence="2 3">
    <name type="scientific">Methylobacterium komagatae</name>
    <dbReference type="NCBI Taxonomy" id="374425"/>
    <lineage>
        <taxon>Bacteria</taxon>
        <taxon>Pseudomonadati</taxon>
        <taxon>Pseudomonadota</taxon>
        <taxon>Alphaproteobacteria</taxon>
        <taxon>Hyphomicrobiales</taxon>
        <taxon>Methylobacteriaceae</taxon>
        <taxon>Methylobacterium</taxon>
    </lineage>
</organism>
<keyword evidence="3" id="KW-1185">Reference proteome</keyword>
<dbReference type="EMBL" id="JBHSWN010000001">
    <property type="protein sequence ID" value="MFC6791247.1"/>
    <property type="molecule type" value="Genomic_DNA"/>
</dbReference>
<protein>
    <submittedName>
        <fullName evidence="2">DUF2934 domain-containing protein</fullName>
    </submittedName>
</protein>
<dbReference type="RefSeq" id="WP_378971914.1">
    <property type="nucleotide sequence ID" value="NZ_JBHSWN010000001.1"/>
</dbReference>
<proteinExistence type="predicted"/>
<feature type="compositionally biased region" description="Basic and acidic residues" evidence="1">
    <location>
        <begin position="110"/>
        <end position="121"/>
    </location>
</feature>
<name>A0ABW2BN19_9HYPH</name>
<dbReference type="Pfam" id="PF11154">
    <property type="entry name" value="DUF2934"/>
    <property type="match status" value="1"/>
</dbReference>
<feature type="region of interest" description="Disordered" evidence="1">
    <location>
        <begin position="98"/>
        <end position="136"/>
    </location>
</feature>
<dbReference type="InterPro" id="IPR021327">
    <property type="entry name" value="DUF2934"/>
</dbReference>